<dbReference type="RefSeq" id="WP_109718899.1">
    <property type="nucleotide sequence ID" value="NZ_QEQK01000002.1"/>
</dbReference>
<evidence type="ECO:0000256" key="1">
    <source>
        <dbReference type="ARBA" id="ARBA00022801"/>
    </source>
</evidence>
<dbReference type="PANTHER" id="PTHR31793:SF37">
    <property type="entry name" value="ACYL-COA THIOESTER HYDROLASE YBGC"/>
    <property type="match status" value="1"/>
</dbReference>
<dbReference type="Gene3D" id="3.10.129.10">
    <property type="entry name" value="Hotdog Thioesterase"/>
    <property type="match status" value="1"/>
</dbReference>
<dbReference type="InterPro" id="IPR050563">
    <property type="entry name" value="4-hydroxybenzoyl-CoA_TE"/>
</dbReference>
<reference evidence="2 3" key="1">
    <citation type="submission" date="2018-05" db="EMBL/GenBank/DDBJ databases">
        <title>Abyssibacter profundi OUC007T gen. nov., sp. nov, a marine bacterium isolated from seawater of the Mariana Trench.</title>
        <authorList>
            <person name="Zhou S."/>
        </authorList>
    </citation>
    <scope>NUCLEOTIDE SEQUENCE [LARGE SCALE GENOMIC DNA]</scope>
    <source>
        <strain evidence="2 3">OUC007</strain>
    </source>
</reference>
<dbReference type="Proteomes" id="UP000251800">
    <property type="component" value="Unassembled WGS sequence"/>
</dbReference>
<protein>
    <submittedName>
        <fullName evidence="2">Acyl-CoA thioesterase</fullName>
    </submittedName>
</protein>
<dbReference type="SUPFAM" id="SSF54637">
    <property type="entry name" value="Thioesterase/thiol ester dehydrase-isomerase"/>
    <property type="match status" value="1"/>
</dbReference>
<evidence type="ECO:0000313" key="2">
    <source>
        <dbReference type="EMBL" id="PWN57396.1"/>
    </source>
</evidence>
<dbReference type="PANTHER" id="PTHR31793">
    <property type="entry name" value="4-HYDROXYBENZOYL-COA THIOESTERASE FAMILY MEMBER"/>
    <property type="match status" value="1"/>
</dbReference>
<name>A0A363UPJ2_9GAMM</name>
<comment type="caution">
    <text evidence="2">The sequence shown here is derived from an EMBL/GenBank/DDBJ whole genome shotgun (WGS) entry which is preliminary data.</text>
</comment>
<proteinExistence type="predicted"/>
<keyword evidence="1" id="KW-0378">Hydrolase</keyword>
<keyword evidence="3" id="KW-1185">Reference proteome</keyword>
<gene>
    <name evidence="2" type="ORF">DEH80_02575</name>
</gene>
<dbReference type="OrthoDB" id="9801517at2"/>
<dbReference type="InterPro" id="IPR029069">
    <property type="entry name" value="HotDog_dom_sf"/>
</dbReference>
<evidence type="ECO:0000313" key="3">
    <source>
        <dbReference type="Proteomes" id="UP000251800"/>
    </source>
</evidence>
<dbReference type="EMBL" id="QEQK01000002">
    <property type="protein sequence ID" value="PWN57396.1"/>
    <property type="molecule type" value="Genomic_DNA"/>
</dbReference>
<dbReference type="GO" id="GO:0047617">
    <property type="term" value="F:fatty acyl-CoA hydrolase activity"/>
    <property type="evidence" value="ECO:0007669"/>
    <property type="project" value="TreeGrafter"/>
</dbReference>
<dbReference type="CDD" id="cd00586">
    <property type="entry name" value="4HBT"/>
    <property type="match status" value="1"/>
</dbReference>
<accession>A0A363UPJ2</accession>
<dbReference type="Pfam" id="PF13279">
    <property type="entry name" value="4HBT_2"/>
    <property type="match status" value="1"/>
</dbReference>
<sequence>MTTTTASSTPASPSFDVPDPYVEVRRVGEADIDRLGHTNNVVYLGWLEAVAWAHSEALGLDWALYQRINAAFVARRHTLDYLRATHVGDELHIATWIAANPGRATMDRAYQIIRAADGVTVLRGTTQWACVDLQTGRPRRMPPEFAQGFKAVATQDPD</sequence>
<dbReference type="AlphaFoldDB" id="A0A363UPJ2"/>
<organism evidence="2 3">
    <name type="scientific">Abyssibacter profundi</name>
    <dbReference type="NCBI Taxonomy" id="2182787"/>
    <lineage>
        <taxon>Bacteria</taxon>
        <taxon>Pseudomonadati</taxon>
        <taxon>Pseudomonadota</taxon>
        <taxon>Gammaproteobacteria</taxon>
        <taxon>Chromatiales</taxon>
        <taxon>Oceanococcaceae</taxon>
        <taxon>Abyssibacter</taxon>
    </lineage>
</organism>